<feature type="region of interest" description="Disordered" evidence="1">
    <location>
        <begin position="36"/>
        <end position="58"/>
    </location>
</feature>
<evidence type="ECO:0000313" key="4">
    <source>
        <dbReference type="EMBL" id="CAK1544428.1"/>
    </source>
</evidence>
<feature type="compositionally biased region" description="Polar residues" evidence="1">
    <location>
        <begin position="47"/>
        <end position="58"/>
    </location>
</feature>
<evidence type="ECO:0000256" key="3">
    <source>
        <dbReference type="SAM" id="SignalP"/>
    </source>
</evidence>
<keyword evidence="5" id="KW-1185">Reference proteome</keyword>
<keyword evidence="2" id="KW-0812">Transmembrane</keyword>
<keyword evidence="2" id="KW-1133">Transmembrane helix</keyword>
<dbReference type="Proteomes" id="UP001497472">
    <property type="component" value="Unassembled WGS sequence"/>
</dbReference>
<keyword evidence="3" id="KW-0732">Signal</keyword>
<evidence type="ECO:0000256" key="1">
    <source>
        <dbReference type="SAM" id="MobiDB-lite"/>
    </source>
</evidence>
<feature type="chain" id="PRO_5043841567" evidence="3">
    <location>
        <begin position="25"/>
        <end position="111"/>
    </location>
</feature>
<dbReference type="AlphaFoldDB" id="A0AAV1J7C1"/>
<reference evidence="4 5" key="1">
    <citation type="submission" date="2023-11" db="EMBL/GenBank/DDBJ databases">
        <authorList>
            <person name="Okamura Y."/>
        </authorList>
    </citation>
    <scope>NUCLEOTIDE SEQUENCE [LARGE SCALE GENOMIC DNA]</scope>
</reference>
<comment type="caution">
    <text evidence="4">The sequence shown here is derived from an EMBL/GenBank/DDBJ whole genome shotgun (WGS) entry which is preliminary data.</text>
</comment>
<accession>A0AAV1J7C1</accession>
<name>A0AAV1J7C1_9NEOP</name>
<gene>
    <name evidence="4" type="ORF">LNINA_LOCUS4179</name>
</gene>
<feature type="compositionally biased region" description="Low complexity" evidence="1">
    <location>
        <begin position="36"/>
        <end position="46"/>
    </location>
</feature>
<proteinExistence type="predicted"/>
<dbReference type="EMBL" id="CAVLEF010000005">
    <property type="protein sequence ID" value="CAK1544428.1"/>
    <property type="molecule type" value="Genomic_DNA"/>
</dbReference>
<keyword evidence="2" id="KW-0472">Membrane</keyword>
<feature type="signal peptide" evidence="3">
    <location>
        <begin position="1"/>
        <end position="24"/>
    </location>
</feature>
<sequence>MLSFLTRLCFIYLILSVTLPGNNAFRNRAYGERSSTKATGKKAATANSEMASSTTNPSSIRRGLGISAWGLITLIVSAILAVAGMYYFAICYPVLCKKSRKYDMISSPTVA</sequence>
<evidence type="ECO:0000256" key="2">
    <source>
        <dbReference type="SAM" id="Phobius"/>
    </source>
</evidence>
<evidence type="ECO:0000313" key="5">
    <source>
        <dbReference type="Proteomes" id="UP001497472"/>
    </source>
</evidence>
<feature type="transmembrane region" description="Helical" evidence="2">
    <location>
        <begin position="66"/>
        <end position="95"/>
    </location>
</feature>
<organism evidence="4 5">
    <name type="scientific">Leptosia nina</name>
    <dbReference type="NCBI Taxonomy" id="320188"/>
    <lineage>
        <taxon>Eukaryota</taxon>
        <taxon>Metazoa</taxon>
        <taxon>Ecdysozoa</taxon>
        <taxon>Arthropoda</taxon>
        <taxon>Hexapoda</taxon>
        <taxon>Insecta</taxon>
        <taxon>Pterygota</taxon>
        <taxon>Neoptera</taxon>
        <taxon>Endopterygota</taxon>
        <taxon>Lepidoptera</taxon>
        <taxon>Glossata</taxon>
        <taxon>Ditrysia</taxon>
        <taxon>Papilionoidea</taxon>
        <taxon>Pieridae</taxon>
        <taxon>Pierinae</taxon>
        <taxon>Leptosia</taxon>
    </lineage>
</organism>
<protein>
    <submittedName>
        <fullName evidence="4">Uncharacterized protein</fullName>
    </submittedName>
</protein>